<proteinExistence type="predicted"/>
<dbReference type="KEGG" id="pdio:PDMSB3_4303"/>
<dbReference type="Proteomes" id="UP000325811">
    <property type="component" value="Chromosome I"/>
</dbReference>
<organism evidence="1 2">
    <name type="scientific">Paraburkholderia dioscoreae</name>
    <dbReference type="NCBI Taxonomy" id="2604047"/>
    <lineage>
        <taxon>Bacteria</taxon>
        <taxon>Pseudomonadati</taxon>
        <taxon>Pseudomonadota</taxon>
        <taxon>Betaproteobacteria</taxon>
        <taxon>Burkholderiales</taxon>
        <taxon>Burkholderiaceae</taxon>
        <taxon>Paraburkholderia</taxon>
    </lineage>
</organism>
<dbReference type="AlphaFoldDB" id="A0A5Q4ZHE2"/>
<protein>
    <submittedName>
        <fullName evidence="1">Uncharacterized protein</fullName>
    </submittedName>
</protein>
<evidence type="ECO:0000313" key="1">
    <source>
        <dbReference type="EMBL" id="VVD30747.1"/>
    </source>
</evidence>
<keyword evidence="2" id="KW-1185">Reference proteome</keyword>
<evidence type="ECO:0000313" key="2">
    <source>
        <dbReference type="Proteomes" id="UP000325811"/>
    </source>
</evidence>
<sequence>MSTSCARLPVRLYRSPLTRHRRLCPLAQAKIDVCCIFETSAAAFKQPVDERELTRFKSHVLAYPDSLTFDVFRLARQLLPHREEAFHAGY</sequence>
<reference evidence="1 2" key="1">
    <citation type="submission" date="2019-08" db="EMBL/GenBank/DDBJ databases">
        <authorList>
            <person name="Herpell B J."/>
        </authorList>
    </citation>
    <scope>NUCLEOTIDE SEQUENCE [LARGE SCALE GENOMIC DNA]</scope>
    <source>
        <strain evidence="2">Msb3</strain>
    </source>
</reference>
<name>A0A5Q4ZHE2_9BURK</name>
<dbReference type="EMBL" id="LR699553">
    <property type="protein sequence ID" value="VVD30747.1"/>
    <property type="molecule type" value="Genomic_DNA"/>
</dbReference>
<gene>
    <name evidence="1" type="ORF">PDMSB3_4303</name>
</gene>
<accession>A0A5Q4ZHE2</accession>